<dbReference type="Pfam" id="PF00156">
    <property type="entry name" value="Pribosyltran"/>
    <property type="match status" value="1"/>
</dbReference>
<evidence type="ECO:0000256" key="7">
    <source>
        <dbReference type="ARBA" id="ARBA00022490"/>
    </source>
</evidence>
<dbReference type="NCBIfam" id="TIGR01090">
    <property type="entry name" value="apt"/>
    <property type="match status" value="1"/>
</dbReference>
<evidence type="ECO:0000259" key="12">
    <source>
        <dbReference type="Pfam" id="PF00156"/>
    </source>
</evidence>
<evidence type="ECO:0000256" key="10">
    <source>
        <dbReference type="ARBA" id="ARBA00022726"/>
    </source>
</evidence>
<dbReference type="NCBIfam" id="NF002636">
    <property type="entry name" value="PRK02304.1-5"/>
    <property type="match status" value="1"/>
</dbReference>
<accession>A0A975EYF4</accession>
<evidence type="ECO:0000256" key="2">
    <source>
        <dbReference type="ARBA" id="ARBA00004496"/>
    </source>
</evidence>
<feature type="domain" description="Phosphoribosyltransferase" evidence="12">
    <location>
        <begin position="31"/>
        <end position="152"/>
    </location>
</feature>
<gene>
    <name evidence="11" type="primary">apt</name>
    <name evidence="13" type="ORF">HRI96_02215</name>
</gene>
<dbReference type="GO" id="GO:0006168">
    <property type="term" value="P:adenine salvage"/>
    <property type="evidence" value="ECO:0007669"/>
    <property type="project" value="InterPro"/>
</dbReference>
<dbReference type="SUPFAM" id="SSF53271">
    <property type="entry name" value="PRTase-like"/>
    <property type="match status" value="1"/>
</dbReference>
<dbReference type="EMBL" id="CP054257">
    <property type="protein sequence ID" value="QTQ11108.1"/>
    <property type="molecule type" value="Genomic_DNA"/>
</dbReference>
<dbReference type="EC" id="2.4.2.7" evidence="6 11"/>
<dbReference type="CDD" id="cd06223">
    <property type="entry name" value="PRTases_typeI"/>
    <property type="match status" value="1"/>
</dbReference>
<dbReference type="Proteomes" id="UP000671995">
    <property type="component" value="Chromosome"/>
</dbReference>
<dbReference type="InterPro" id="IPR029057">
    <property type="entry name" value="PRTase-like"/>
</dbReference>
<dbReference type="PANTHER" id="PTHR11776:SF7">
    <property type="entry name" value="PHOSPHORIBOSYLTRANSFERASE DOMAIN-CONTAINING PROTEIN"/>
    <property type="match status" value="1"/>
</dbReference>
<keyword evidence="8 11" id="KW-0328">Glycosyltransferase</keyword>
<evidence type="ECO:0000256" key="8">
    <source>
        <dbReference type="ARBA" id="ARBA00022676"/>
    </source>
</evidence>
<dbReference type="InterPro" id="IPR005764">
    <property type="entry name" value="Ade_phspho_trans"/>
</dbReference>
<keyword evidence="7 11" id="KW-0963">Cytoplasm</keyword>
<dbReference type="AlphaFoldDB" id="A0A975EYF4"/>
<dbReference type="InterPro" id="IPR000836">
    <property type="entry name" value="PRTase_dom"/>
</dbReference>
<comment type="subunit">
    <text evidence="5 11">Homodimer.</text>
</comment>
<comment type="similarity">
    <text evidence="4 11">Belongs to the purine/pyrimidine phosphoribosyltransferase family.</text>
</comment>
<name>A0A975EYF4_9SPIR</name>
<evidence type="ECO:0000256" key="4">
    <source>
        <dbReference type="ARBA" id="ARBA00008391"/>
    </source>
</evidence>
<organism evidence="13 14">
    <name type="scientific">Treponema parvum</name>
    <dbReference type="NCBI Taxonomy" id="138851"/>
    <lineage>
        <taxon>Bacteria</taxon>
        <taxon>Pseudomonadati</taxon>
        <taxon>Spirochaetota</taxon>
        <taxon>Spirochaetia</taxon>
        <taxon>Spirochaetales</taxon>
        <taxon>Treponemataceae</taxon>
        <taxon>Treponema</taxon>
    </lineage>
</organism>
<dbReference type="HAMAP" id="MF_00004">
    <property type="entry name" value="Aden_phosphoribosyltr"/>
    <property type="match status" value="1"/>
</dbReference>
<evidence type="ECO:0000256" key="9">
    <source>
        <dbReference type="ARBA" id="ARBA00022679"/>
    </source>
</evidence>
<dbReference type="Gene3D" id="3.40.50.2020">
    <property type="match status" value="1"/>
</dbReference>
<comment type="subcellular location">
    <subcellularLocation>
        <location evidence="2 11">Cytoplasm</location>
    </subcellularLocation>
</comment>
<dbReference type="RefSeq" id="WP_210117904.1">
    <property type="nucleotide sequence ID" value="NZ_CP054257.1"/>
</dbReference>
<dbReference type="GO" id="GO:0003999">
    <property type="term" value="F:adenine phosphoribosyltransferase activity"/>
    <property type="evidence" value="ECO:0007669"/>
    <property type="project" value="UniProtKB-UniRule"/>
</dbReference>
<dbReference type="GO" id="GO:0005737">
    <property type="term" value="C:cytoplasm"/>
    <property type="evidence" value="ECO:0007669"/>
    <property type="project" value="UniProtKB-SubCell"/>
</dbReference>
<evidence type="ECO:0000256" key="1">
    <source>
        <dbReference type="ARBA" id="ARBA00000868"/>
    </source>
</evidence>
<evidence type="ECO:0000313" key="13">
    <source>
        <dbReference type="EMBL" id="QTQ11108.1"/>
    </source>
</evidence>
<keyword evidence="9 11" id="KW-0808">Transferase</keyword>
<evidence type="ECO:0000256" key="3">
    <source>
        <dbReference type="ARBA" id="ARBA00004659"/>
    </source>
</evidence>
<comment type="catalytic activity">
    <reaction evidence="1 11">
        <text>AMP + diphosphate = 5-phospho-alpha-D-ribose 1-diphosphate + adenine</text>
        <dbReference type="Rhea" id="RHEA:16609"/>
        <dbReference type="ChEBI" id="CHEBI:16708"/>
        <dbReference type="ChEBI" id="CHEBI:33019"/>
        <dbReference type="ChEBI" id="CHEBI:58017"/>
        <dbReference type="ChEBI" id="CHEBI:456215"/>
        <dbReference type="EC" id="2.4.2.7"/>
    </reaction>
</comment>
<keyword evidence="10 11" id="KW-0660">Purine salvage</keyword>
<evidence type="ECO:0000256" key="11">
    <source>
        <dbReference type="HAMAP-Rule" id="MF_00004"/>
    </source>
</evidence>
<dbReference type="FunFam" id="3.40.50.2020:FF:000021">
    <property type="entry name" value="Adenine phosphoribosyltransferase"/>
    <property type="match status" value="1"/>
</dbReference>
<evidence type="ECO:0000256" key="5">
    <source>
        <dbReference type="ARBA" id="ARBA00011738"/>
    </source>
</evidence>
<dbReference type="GO" id="GO:0044209">
    <property type="term" value="P:AMP salvage"/>
    <property type="evidence" value="ECO:0007669"/>
    <property type="project" value="UniProtKB-UniRule"/>
</dbReference>
<evidence type="ECO:0000313" key="14">
    <source>
        <dbReference type="Proteomes" id="UP000671995"/>
    </source>
</evidence>
<reference evidence="13" key="2">
    <citation type="journal article" date="2021" name="Microbiol. Resour. Announc.">
        <title>Complete Genome Sequences of Three Human Oral Treponema parvum Isolates.</title>
        <authorList>
            <person name="Zeng H."/>
            <person name="Watt R.M."/>
        </authorList>
    </citation>
    <scope>NUCLEOTIDE SEQUENCE</scope>
    <source>
        <strain evidence="13">ATCC 700773</strain>
    </source>
</reference>
<sequence length="177" mass="19466">MFSINDLDKTVRRVPDFPKPGILFYDITGILVNPAAFSFCIDRMVELYENAKIDAVAAVESRGFIFAAPFAQRLGIPLVLIRKKGKLPGKVYSCKYELEYGTAEIEVHVADISSGKRYLLVDDLIATGGTFKAAKKIIEQGGGSVVECFGVIGLPDLNYKKLLSPMKVTTLIDYHGE</sequence>
<reference evidence="13" key="1">
    <citation type="submission" date="2020-05" db="EMBL/GenBank/DDBJ databases">
        <authorList>
            <person name="Zeng H."/>
            <person name="Chan Y.K."/>
            <person name="Watt R.M."/>
        </authorList>
    </citation>
    <scope>NUCLEOTIDE SEQUENCE</scope>
    <source>
        <strain evidence="13">ATCC 700773</strain>
    </source>
</reference>
<proteinExistence type="inferred from homology"/>
<dbReference type="NCBIfam" id="NF002634">
    <property type="entry name" value="PRK02304.1-3"/>
    <property type="match status" value="1"/>
</dbReference>
<protein>
    <recommendedName>
        <fullName evidence="6 11">Adenine phosphoribosyltransferase</fullName>
        <shortName evidence="11">APRT</shortName>
        <ecNumber evidence="6 11">2.4.2.7</ecNumber>
    </recommendedName>
</protein>
<dbReference type="InterPro" id="IPR050120">
    <property type="entry name" value="Adenine_PRTase"/>
</dbReference>
<dbReference type="PANTHER" id="PTHR11776">
    <property type="entry name" value="ADENINE PHOSPHORIBOSYLTRANSFERASE"/>
    <property type="match status" value="1"/>
</dbReference>
<comment type="pathway">
    <text evidence="3 11">Purine metabolism; AMP biosynthesis via salvage pathway; AMP from adenine: step 1/1.</text>
</comment>
<dbReference type="GO" id="GO:0006166">
    <property type="term" value="P:purine ribonucleoside salvage"/>
    <property type="evidence" value="ECO:0007669"/>
    <property type="project" value="UniProtKB-UniRule"/>
</dbReference>
<evidence type="ECO:0000256" key="6">
    <source>
        <dbReference type="ARBA" id="ARBA00011893"/>
    </source>
</evidence>
<comment type="function">
    <text evidence="11">Catalyzes a salvage reaction resulting in the formation of AMP, that is energically less costly than de novo synthesis.</text>
</comment>